<reference evidence="1 2" key="1">
    <citation type="journal article" date="2013" name="Nat. Commun.">
        <title>Genome sequence and functional genomic analysis of the oil-degrading bacterium Oleispira antarctica.</title>
        <authorList>
            <person name="Kube M."/>
            <person name="Chernikova T.N."/>
            <person name="Al-Ramahi Y."/>
            <person name="Beloqui A."/>
            <person name="Lopez-Cortez N."/>
            <person name="Guazzaroni M.E."/>
            <person name="Heipieper H.J."/>
            <person name="Klages S."/>
            <person name="Kotsyurbenko O.R."/>
            <person name="Langer I."/>
            <person name="Nechitaylo T.Y."/>
            <person name="Lunsdorf H."/>
            <person name="Fernandez M."/>
            <person name="Juarez S."/>
            <person name="Ciordia S."/>
            <person name="Singer A."/>
            <person name="Kagan O."/>
            <person name="Egorova O."/>
            <person name="Petit P.A."/>
            <person name="Stogios P."/>
            <person name="Kim Y."/>
            <person name="Tchigvintsev A."/>
            <person name="Flick R."/>
            <person name="Denaro R."/>
            <person name="Genovese M."/>
            <person name="Albar J.P."/>
            <person name="Reva O.N."/>
            <person name="Martinez-Gomariz M."/>
            <person name="Tran H."/>
            <person name="Ferrer M."/>
            <person name="Savchenko A."/>
            <person name="Yakunin A.F."/>
            <person name="Yakimov M.M."/>
            <person name="Golyshina O.V."/>
            <person name="Reinhardt R."/>
            <person name="Golyshin P.N."/>
        </authorList>
    </citation>
    <scope>NUCLEOTIDE SEQUENCE [LARGE SCALE GENOMIC DNA]</scope>
</reference>
<proteinExistence type="predicted"/>
<dbReference type="Proteomes" id="UP000032749">
    <property type="component" value="Chromosome"/>
</dbReference>
<protein>
    <recommendedName>
        <fullName evidence="3">Lipoprotein</fullName>
    </recommendedName>
</protein>
<name>R4YJQ4_OLEAN</name>
<accession>R4YJQ4</accession>
<evidence type="ECO:0000313" key="1">
    <source>
        <dbReference type="EMBL" id="CCK74601.1"/>
    </source>
</evidence>
<evidence type="ECO:0008006" key="3">
    <source>
        <dbReference type="Google" id="ProtNLM"/>
    </source>
</evidence>
<evidence type="ECO:0000313" key="2">
    <source>
        <dbReference type="Proteomes" id="UP000032749"/>
    </source>
</evidence>
<dbReference type="HOGENOM" id="CLU_844231_0_0_6"/>
<keyword evidence="2" id="KW-1185">Reference proteome</keyword>
<dbReference type="KEGG" id="oai:OLEAN_C04250"/>
<gene>
    <name evidence="1" type="ORF">OLEAN_C04250</name>
</gene>
<organism evidence="1 2">
    <name type="scientific">Oleispira antarctica RB-8</name>
    <dbReference type="NCBI Taxonomy" id="698738"/>
    <lineage>
        <taxon>Bacteria</taxon>
        <taxon>Pseudomonadati</taxon>
        <taxon>Pseudomonadota</taxon>
        <taxon>Gammaproteobacteria</taxon>
        <taxon>Oceanospirillales</taxon>
        <taxon>Oceanospirillaceae</taxon>
        <taxon>Oleispira</taxon>
    </lineage>
</organism>
<dbReference type="AlphaFoldDB" id="R4YJQ4"/>
<dbReference type="PROSITE" id="PS51257">
    <property type="entry name" value="PROKAR_LIPOPROTEIN"/>
    <property type="match status" value="1"/>
</dbReference>
<dbReference type="EMBL" id="FO203512">
    <property type="protein sequence ID" value="CCK74601.1"/>
    <property type="molecule type" value="Genomic_DNA"/>
</dbReference>
<sequence>MFKPNTFVKATITALTTCILMACGGDDSSSDSGQEKEKTTFSYTVTPHTFTISLPDKGARVGQNIFPVNITTNSDSDPVSGFTPTMAPMMTMAGGHKHSTPHTGCTETDADGNAECTVYFIMASVMANGDSMGTWNIDFSLPETDEDIQFSPAVKMAMGDTTLAKLKGGIDDQMPSMIMPMASMPMEQTTTTPRTYFIFNNGITGMGENRSVELFIAAKESMNNFPAITEGLILNENSDGELAINSMSDVVVKVSTDNTHWEVATSQGEGIWKSANMTSLVDTFYVSLSVNGELKTTDGEIDDGESNASAIFILSSNEMSSDDISGMDM</sequence>
<dbReference type="STRING" id="698738.OLEAN_C04250"/>
<dbReference type="OrthoDB" id="5697824at2"/>